<evidence type="ECO:0000259" key="13">
    <source>
        <dbReference type="Pfam" id="PF17766"/>
    </source>
</evidence>
<feature type="region of interest" description="Disordered" evidence="8">
    <location>
        <begin position="153"/>
        <end position="268"/>
    </location>
</feature>
<evidence type="ECO:0000256" key="8">
    <source>
        <dbReference type="SAM" id="MobiDB-lite"/>
    </source>
</evidence>
<evidence type="ECO:0000256" key="5">
    <source>
        <dbReference type="ARBA" id="ARBA00022825"/>
    </source>
</evidence>
<evidence type="ECO:0000259" key="10">
    <source>
        <dbReference type="Pfam" id="PF00082"/>
    </source>
</evidence>
<dbReference type="PROSITE" id="PS00138">
    <property type="entry name" value="SUBTILASE_SER"/>
    <property type="match status" value="1"/>
</dbReference>
<keyword evidence="5 6" id="KW-0720">Serine protease</keyword>
<dbReference type="Pfam" id="PF00082">
    <property type="entry name" value="Peptidase_S8"/>
    <property type="match status" value="1"/>
</dbReference>
<dbReference type="InterPro" id="IPR045051">
    <property type="entry name" value="SBT"/>
</dbReference>
<keyword evidence="3 9" id="KW-0732">Signal</keyword>
<reference evidence="14 15" key="1">
    <citation type="journal article" date="2010" name="ChemBioChem">
        <title>Cloning and characterization of the biosynthetic gene cluster of 16-membered macrolide antibiotic FD-891: involvement of a dual functional cytochrome P450 monooxygenase catalyzing epoxidation and hydroxylation.</title>
        <authorList>
            <person name="Kudo F."/>
            <person name="Motegi A."/>
            <person name="Mizoue K."/>
            <person name="Eguchi T."/>
        </authorList>
    </citation>
    <scope>NUCLEOTIDE SEQUENCE [LARGE SCALE GENOMIC DNA]</scope>
    <source>
        <strain evidence="14 15">A-8890</strain>
    </source>
</reference>
<feature type="domain" description="Inhibitor I9" evidence="12">
    <location>
        <begin position="51"/>
        <end position="152"/>
    </location>
</feature>
<dbReference type="Pfam" id="PF05922">
    <property type="entry name" value="Inhibitor_I9"/>
    <property type="match status" value="1"/>
</dbReference>
<dbReference type="InterPro" id="IPR023827">
    <property type="entry name" value="Peptidase_S8_Asp-AS"/>
</dbReference>
<feature type="domain" description="Peptidase S8/S53" evidence="10">
    <location>
        <begin position="295"/>
        <end position="757"/>
    </location>
</feature>
<feature type="domain" description="Subtilisin-like protease fibronectin type-III" evidence="13">
    <location>
        <begin position="808"/>
        <end position="903"/>
    </location>
</feature>
<dbReference type="PRINTS" id="PR00723">
    <property type="entry name" value="SUBTILISIN"/>
</dbReference>
<feature type="domain" description="PA" evidence="11">
    <location>
        <begin position="526"/>
        <end position="620"/>
    </location>
</feature>
<feature type="chain" id="PRO_5045940898" evidence="9">
    <location>
        <begin position="39"/>
        <end position="1115"/>
    </location>
</feature>
<name>A0ABN5VMY2_9ACTN</name>
<evidence type="ECO:0000256" key="3">
    <source>
        <dbReference type="ARBA" id="ARBA00022729"/>
    </source>
</evidence>
<evidence type="ECO:0000256" key="4">
    <source>
        <dbReference type="ARBA" id="ARBA00022801"/>
    </source>
</evidence>
<feature type="compositionally biased region" description="Low complexity" evidence="8">
    <location>
        <begin position="380"/>
        <end position="391"/>
    </location>
</feature>
<feature type="active site" description="Charge relay system" evidence="6">
    <location>
        <position position="378"/>
    </location>
</feature>
<evidence type="ECO:0000256" key="9">
    <source>
        <dbReference type="SAM" id="SignalP"/>
    </source>
</evidence>
<feature type="compositionally biased region" description="Low complexity" evidence="8">
    <location>
        <begin position="172"/>
        <end position="193"/>
    </location>
</feature>
<dbReference type="Gene3D" id="2.60.40.2310">
    <property type="match status" value="1"/>
</dbReference>
<evidence type="ECO:0000256" key="6">
    <source>
        <dbReference type="PROSITE-ProRule" id="PRU01240"/>
    </source>
</evidence>
<accession>A0ABN5VMY2</accession>
<evidence type="ECO:0000259" key="11">
    <source>
        <dbReference type="Pfam" id="PF02225"/>
    </source>
</evidence>
<evidence type="ECO:0000313" key="14">
    <source>
        <dbReference type="EMBL" id="BBC34810.1"/>
    </source>
</evidence>
<evidence type="ECO:0000256" key="7">
    <source>
        <dbReference type="RuleBase" id="RU003355"/>
    </source>
</evidence>
<evidence type="ECO:0000256" key="2">
    <source>
        <dbReference type="ARBA" id="ARBA00022670"/>
    </source>
</evidence>
<dbReference type="RefSeq" id="WP_286254861.1">
    <property type="nucleotide sequence ID" value="NZ_AP018448.1"/>
</dbReference>
<feature type="compositionally biased region" description="Pro residues" evidence="8">
    <location>
        <begin position="194"/>
        <end position="213"/>
    </location>
</feature>
<feature type="active site" description="Charge relay system" evidence="6">
    <location>
        <position position="698"/>
    </location>
</feature>
<keyword evidence="4 6" id="KW-0378">Hydrolase</keyword>
<dbReference type="Proteomes" id="UP001321542">
    <property type="component" value="Chromosome"/>
</dbReference>
<dbReference type="InterPro" id="IPR010259">
    <property type="entry name" value="S8pro/Inhibitor_I9"/>
</dbReference>
<organism evidence="14 15">
    <name type="scientific">Streptomyces graminofaciens</name>
    <dbReference type="NCBI Taxonomy" id="68212"/>
    <lineage>
        <taxon>Bacteria</taxon>
        <taxon>Bacillati</taxon>
        <taxon>Actinomycetota</taxon>
        <taxon>Actinomycetes</taxon>
        <taxon>Kitasatosporales</taxon>
        <taxon>Streptomycetaceae</taxon>
        <taxon>Streptomyces</taxon>
    </lineage>
</organism>
<feature type="active site" description="Charge relay system" evidence="6">
    <location>
        <position position="304"/>
    </location>
</feature>
<dbReference type="PROSITE" id="PS51892">
    <property type="entry name" value="SUBTILASE"/>
    <property type="match status" value="1"/>
</dbReference>
<protein>
    <submittedName>
        <fullName evidence="14">Uncharacterized protein</fullName>
    </submittedName>
</protein>
<dbReference type="InterPro" id="IPR023828">
    <property type="entry name" value="Peptidase_S8_Ser-AS"/>
</dbReference>
<evidence type="ECO:0000259" key="12">
    <source>
        <dbReference type="Pfam" id="PF05922"/>
    </source>
</evidence>
<evidence type="ECO:0000313" key="15">
    <source>
        <dbReference type="Proteomes" id="UP001321542"/>
    </source>
</evidence>
<dbReference type="InterPro" id="IPR037045">
    <property type="entry name" value="S8pro/Inhibitor_I9_sf"/>
</dbReference>
<feature type="compositionally biased region" description="Basic and acidic residues" evidence="8">
    <location>
        <begin position="242"/>
        <end position="252"/>
    </location>
</feature>
<dbReference type="PANTHER" id="PTHR10795">
    <property type="entry name" value="PROPROTEIN CONVERTASE SUBTILISIN/KEXIN"/>
    <property type="match status" value="1"/>
</dbReference>
<evidence type="ECO:0000256" key="1">
    <source>
        <dbReference type="ARBA" id="ARBA00011073"/>
    </source>
</evidence>
<keyword evidence="2 6" id="KW-0645">Protease</keyword>
<dbReference type="CDD" id="cd02120">
    <property type="entry name" value="PA_subtilisin_like"/>
    <property type="match status" value="1"/>
</dbReference>
<feature type="signal peptide" evidence="9">
    <location>
        <begin position="1"/>
        <end position="38"/>
    </location>
</feature>
<proteinExistence type="inferred from homology"/>
<dbReference type="InterPro" id="IPR036852">
    <property type="entry name" value="Peptidase_S8/S53_dom_sf"/>
</dbReference>
<comment type="similarity">
    <text evidence="1 6 7">Belongs to the peptidase S8 family.</text>
</comment>
<dbReference type="SUPFAM" id="SSF52743">
    <property type="entry name" value="Subtilisin-like"/>
    <property type="match status" value="1"/>
</dbReference>
<reference evidence="14 15" key="2">
    <citation type="journal article" date="2023" name="ChemBioChem">
        <title>Acyltransferase Domain Exchange between Two Independent Type I Polyketide Synthases in the Same Producer Strain of Macrolide Antibiotics.</title>
        <authorList>
            <person name="Kudo F."/>
            <person name="Kishikawa K."/>
            <person name="Tsuboi K."/>
            <person name="Kido T."/>
            <person name="Usui T."/>
            <person name="Hashimoto J."/>
            <person name="Shin-Ya K."/>
            <person name="Miyanaga A."/>
            <person name="Eguchi T."/>
        </authorList>
    </citation>
    <scope>NUCLEOTIDE SEQUENCE [LARGE SCALE GENOMIC DNA]</scope>
    <source>
        <strain evidence="14 15">A-8890</strain>
    </source>
</reference>
<dbReference type="InterPro" id="IPR003137">
    <property type="entry name" value="PA_domain"/>
</dbReference>
<dbReference type="Gene3D" id="3.50.30.30">
    <property type="match status" value="1"/>
</dbReference>
<sequence length="1115" mass="115407">MTSIPTRTRIRPRAAVTALVPLLAGALTLTAVIAPAQADPTDSGQSYGADTYIVKLSEAPVAAYEGGLPRLKRTAPVQGGRLDADSKAVDAYLRHLDTRRDKVLDAVPGVRPLYDYAYTFNGFAAELTAKQAAKLAVTPGVVSLTRNTVAQLTSDAAPGEDRAASRTGVSFTSTSTSTSTSSSSSSTSTSVEPEPAPAPAPAPEPNPAPGPEPVPDHGPGAAPSARTDRAPQATEIPSATSSDKKLGEKAADESAAGEKAGKAGGSAAFPDIAGVLGLSGDKGLWAKAGGPKHAGEGMIVGIVDTGVSPSNPMLKALPEPLPDAEVIAKKWHGKCDPGTDAKHKITCNNKVIGAQWFGKGMPQGNPEDVTSPMDTDSHGTHTGTTAAGNHGVKASVPGSNASGKLSGLAPAARLAYYKACWSEGCPMVDTTAAIDQAVADGVDVINYSIGGAIPDQPDMEAMFNAAKAGVFIATSANNDGPDTVEHTEPWVTTVAAASHDTKYTASLVLGDGRGHTNLSLNPGVASAPLVLAADVRKAKAKAKQATLCAPGTLDPKKAKGKIVVCDRGGDGIWVETKTDEVKAVGGKAMVLTHTATSAQDFFADVLAVPMIQIGPKDAKAVRKYAAGAGATAKLTPTKSSHRTDREITDFSSSGPDHYSDGDLLKPDIASFGENIPAGVVPGGTGGYTGSFGFADGTSMSSPHIAGLATLLKQLHPDWSPMEIKSALMTTATTTDEKGRPIGRKLADSASPLDYGAGLARMTHAADPGLVYDSTSADWTAYVCSLGLTPPASAGTDACASAAKLDPSDLNYPSISVGDLLGHQTVKRTVTNVSAKTATYDAKLQTPPGFRAKVTPKRFTVAAGESATYKVRFERTNAAYDKWSFGSLKWTDTNSRHQVTSPIALRPTVFAEPKEVTVTGTDSATLTPGAGYDGELTARAELYTGVKATGTLTGTDQSDFWESQHENEAVVKSRVHVPKGSGFTRLAVREADHLPGSDIDLYVFDTAGNHIGAWPGVGSDEHVDLPPGDYDVYVLQYELPAGTAGQQYTLWTWKVGQGDPTVTATVTPATQKVTAGDRPKVTVSWPTATKGERYVGFTEFGDGSRTLGRTTLTVTP</sequence>
<gene>
    <name evidence="14" type="ORF">SGFS_061040</name>
</gene>
<dbReference type="InterPro" id="IPR015500">
    <property type="entry name" value="Peptidase_S8_subtilisin-rel"/>
</dbReference>
<dbReference type="InterPro" id="IPR041469">
    <property type="entry name" value="Subtilisin-like_FN3"/>
</dbReference>
<dbReference type="InterPro" id="IPR000209">
    <property type="entry name" value="Peptidase_S8/S53_dom"/>
</dbReference>
<dbReference type="Gene3D" id="3.40.50.200">
    <property type="entry name" value="Peptidase S8/S53 domain"/>
    <property type="match status" value="1"/>
</dbReference>
<dbReference type="Pfam" id="PF17766">
    <property type="entry name" value="fn3_6"/>
    <property type="match status" value="1"/>
</dbReference>
<dbReference type="Gene3D" id="3.30.70.80">
    <property type="entry name" value="Peptidase S8 propeptide/proteinase inhibitor I9"/>
    <property type="match status" value="1"/>
</dbReference>
<dbReference type="EMBL" id="AP018448">
    <property type="protein sequence ID" value="BBC34810.1"/>
    <property type="molecule type" value="Genomic_DNA"/>
</dbReference>
<dbReference type="Pfam" id="PF02225">
    <property type="entry name" value="PA"/>
    <property type="match status" value="1"/>
</dbReference>
<feature type="region of interest" description="Disordered" evidence="8">
    <location>
        <begin position="635"/>
        <end position="656"/>
    </location>
</feature>
<keyword evidence="15" id="KW-1185">Reference proteome</keyword>
<feature type="region of interest" description="Disordered" evidence="8">
    <location>
        <begin position="360"/>
        <end position="392"/>
    </location>
</feature>
<dbReference type="PROSITE" id="PS00136">
    <property type="entry name" value="SUBTILASE_ASP"/>
    <property type="match status" value="1"/>
</dbReference>